<evidence type="ECO:0000256" key="4">
    <source>
        <dbReference type="ARBA" id="ARBA00007096"/>
    </source>
</evidence>
<accession>A0ABR2UHY8</accession>
<evidence type="ECO:0000313" key="12">
    <source>
        <dbReference type="EMBL" id="KAK9414248.1"/>
    </source>
</evidence>
<evidence type="ECO:0000256" key="5">
    <source>
        <dbReference type="ARBA" id="ARBA00011427"/>
    </source>
</evidence>
<comment type="similarity">
    <text evidence="4">Belongs to the YAE1 family.</text>
</comment>
<gene>
    <name evidence="12" type="ORF">SUNI508_02347</name>
</gene>
<comment type="function">
    <text evidence="1">The complex LTO1:YAE1 may function as a target specific adapter that probably recruits apo-RPLI1 to the cytosolic iron-sulfur protein assembly (CIA) complex machinery. May be required for biogenesis of the large ribosomal subunit and initiation of translation.</text>
</comment>
<keyword evidence="13" id="KW-1185">Reference proteome</keyword>
<evidence type="ECO:0000256" key="6">
    <source>
        <dbReference type="ARBA" id="ARBA00017286"/>
    </source>
</evidence>
<feature type="domain" description="Essential protein Yae1 N-terminal" evidence="11">
    <location>
        <begin position="71"/>
        <end position="109"/>
    </location>
</feature>
<evidence type="ECO:0000256" key="3">
    <source>
        <dbReference type="ARBA" id="ARBA00004496"/>
    </source>
</evidence>
<dbReference type="InterPro" id="IPR038881">
    <property type="entry name" value="Yae1-like"/>
</dbReference>
<evidence type="ECO:0000256" key="7">
    <source>
        <dbReference type="ARBA" id="ARBA00018400"/>
    </source>
</evidence>
<dbReference type="InterPro" id="IPR019191">
    <property type="entry name" value="Essential_protein_Yae1_N"/>
</dbReference>
<dbReference type="PANTHER" id="PTHR18829:SF0">
    <property type="entry name" value="PROTEIN YAE1 HOMOLOG"/>
    <property type="match status" value="1"/>
</dbReference>
<reference evidence="12 13" key="1">
    <citation type="journal article" date="2024" name="J. Plant Pathol.">
        <title>Sequence and assembly of the genome of Seiridium unicorne, isolate CBS 538.82, causal agent of cypress canker disease.</title>
        <authorList>
            <person name="Scali E."/>
            <person name="Rocca G.D."/>
            <person name="Danti R."/>
            <person name="Garbelotto M."/>
            <person name="Barberini S."/>
            <person name="Baroncelli R."/>
            <person name="Emiliani G."/>
        </authorList>
    </citation>
    <scope>NUCLEOTIDE SEQUENCE [LARGE SCALE GENOMIC DNA]</scope>
    <source>
        <strain evidence="12 13">BM-138-508</strain>
    </source>
</reference>
<evidence type="ECO:0000256" key="9">
    <source>
        <dbReference type="ARBA" id="ARBA00023242"/>
    </source>
</evidence>
<evidence type="ECO:0000259" key="11">
    <source>
        <dbReference type="Pfam" id="PF09811"/>
    </source>
</evidence>
<comment type="caution">
    <text evidence="12">The sequence shown here is derived from an EMBL/GenBank/DDBJ whole genome shotgun (WGS) entry which is preliminary data.</text>
</comment>
<feature type="compositionally biased region" description="Basic and acidic residues" evidence="10">
    <location>
        <begin position="1"/>
        <end position="14"/>
    </location>
</feature>
<comment type="subcellular location">
    <subcellularLocation>
        <location evidence="3">Cytoplasm</location>
    </subcellularLocation>
    <subcellularLocation>
        <location evidence="2">Nucleus</location>
    </subcellularLocation>
</comment>
<sequence>MHMAPHDSRDEDLRIQLVSAGETPRPLNDPLDDVFGSDSGSPVFESDDQTEARESHPSDIRRLQTEHSTAGYRDGITAAKAKSIQAGFDEGFSLGATIGLKAGQMLGLLEGITGALRVENGDALPQAQQLLDAARKELSTEKIYDQEYWVPDGTWKWELTSATPEGDIVFEDVASAHPLIAKWNGIINDQISKWAINLRVLEQTNETSSAALPEKKEIKVEQQARVQLDW</sequence>
<name>A0ABR2UHY8_9PEZI</name>
<feature type="region of interest" description="Disordered" evidence="10">
    <location>
        <begin position="1"/>
        <end position="69"/>
    </location>
</feature>
<keyword evidence="9" id="KW-0539">Nucleus</keyword>
<dbReference type="PANTHER" id="PTHR18829">
    <property type="entry name" value="PROTEIN YAE1 HOMOLOG"/>
    <property type="match status" value="1"/>
</dbReference>
<evidence type="ECO:0000256" key="2">
    <source>
        <dbReference type="ARBA" id="ARBA00004123"/>
    </source>
</evidence>
<dbReference type="Pfam" id="PF09811">
    <property type="entry name" value="Yae1_N"/>
    <property type="match status" value="1"/>
</dbReference>
<comment type="subunit">
    <text evidence="5">May form a complex with LTO1.</text>
</comment>
<dbReference type="EMBL" id="JARVKF010000429">
    <property type="protein sequence ID" value="KAK9414248.1"/>
    <property type="molecule type" value="Genomic_DNA"/>
</dbReference>
<feature type="compositionally biased region" description="Basic and acidic residues" evidence="10">
    <location>
        <begin position="50"/>
        <end position="65"/>
    </location>
</feature>
<dbReference type="Proteomes" id="UP001408356">
    <property type="component" value="Unassembled WGS sequence"/>
</dbReference>
<evidence type="ECO:0000256" key="8">
    <source>
        <dbReference type="ARBA" id="ARBA00022490"/>
    </source>
</evidence>
<proteinExistence type="inferred from homology"/>
<evidence type="ECO:0000313" key="13">
    <source>
        <dbReference type="Proteomes" id="UP001408356"/>
    </source>
</evidence>
<organism evidence="12 13">
    <name type="scientific">Seiridium unicorne</name>
    <dbReference type="NCBI Taxonomy" id="138068"/>
    <lineage>
        <taxon>Eukaryota</taxon>
        <taxon>Fungi</taxon>
        <taxon>Dikarya</taxon>
        <taxon>Ascomycota</taxon>
        <taxon>Pezizomycotina</taxon>
        <taxon>Sordariomycetes</taxon>
        <taxon>Xylariomycetidae</taxon>
        <taxon>Amphisphaeriales</taxon>
        <taxon>Sporocadaceae</taxon>
        <taxon>Seiridium</taxon>
    </lineage>
</organism>
<evidence type="ECO:0000256" key="1">
    <source>
        <dbReference type="ARBA" id="ARBA00003836"/>
    </source>
</evidence>
<evidence type="ECO:0000256" key="10">
    <source>
        <dbReference type="SAM" id="MobiDB-lite"/>
    </source>
</evidence>
<protein>
    <recommendedName>
        <fullName evidence="7">Protein YAE1</fullName>
    </recommendedName>
    <alternativeName>
        <fullName evidence="6">Protein yae1</fullName>
    </alternativeName>
</protein>
<keyword evidence="8" id="KW-0963">Cytoplasm</keyword>